<accession>A0ABY6MYE2</accession>
<name>A0ABY6MYE2_9ALTE</name>
<proteinExistence type="predicted"/>
<evidence type="ECO:0000259" key="1">
    <source>
        <dbReference type="Pfam" id="PF09994"/>
    </source>
</evidence>
<dbReference type="EMBL" id="CP100390">
    <property type="protein sequence ID" value="UZE94792.1"/>
    <property type="molecule type" value="Genomic_DNA"/>
</dbReference>
<dbReference type="Proteomes" id="UP001163739">
    <property type="component" value="Chromosome"/>
</dbReference>
<gene>
    <name evidence="2" type="ORF">NKI27_11960</name>
</gene>
<sequence length="421" mass="47101">MAFQHKRIVICCDGTWNKPDSEPTNVVQLARGVLPFANNCHQVVFYDQGVGTEGFFDKYIGGAFGVGVAKNILDAYRFIVHNYQVGDEIFCFGFSRGAYTVRALGGLLNTIGLLPKGRLENLPEAYTYYRTHPEERDANAYQDCFRPDIKMMGVWDTVGALGSPTPLLGKLAKRRWIGFFDTSISAYIKNAYHALAIDEKRQPFKADLWTGNINDDQCVEQRWFPGVHSNVGGGYEDTGLSDLALFWMVGKAEQLGLGFDAAFIQSLRPHFNGELYDSFTSVYHLFENINGASGVRTIEGEKDNPPINVRIDHSVYLRTNIVADYQPQNLLEKHLEEEMHFTMAVQHRAFMREETPGLVAEVEIGAQSSACKVVNISEGGVQLIYDGEIKGPVKISSSKFNTKVANIAWHRKNQYGLKFAA</sequence>
<reference evidence="2" key="1">
    <citation type="submission" date="2022-06" db="EMBL/GenBank/DDBJ databases">
        <title>Alkalimarinus sp. nov., isolated from gut of a Alitta virens.</title>
        <authorList>
            <person name="Yang A.I."/>
            <person name="Shin N.-R."/>
        </authorList>
    </citation>
    <scope>NUCLEOTIDE SEQUENCE</scope>
    <source>
        <strain evidence="2">A2M4</strain>
    </source>
</reference>
<evidence type="ECO:0000313" key="3">
    <source>
        <dbReference type="Proteomes" id="UP001163739"/>
    </source>
</evidence>
<feature type="domain" description="T6SS Phospholipase effector Tle1-like catalytic" evidence="1">
    <location>
        <begin position="6"/>
        <end position="249"/>
    </location>
</feature>
<organism evidence="2 3">
    <name type="scientific">Alkalimarinus alittae</name>
    <dbReference type="NCBI Taxonomy" id="2961619"/>
    <lineage>
        <taxon>Bacteria</taxon>
        <taxon>Pseudomonadati</taxon>
        <taxon>Pseudomonadota</taxon>
        <taxon>Gammaproteobacteria</taxon>
        <taxon>Alteromonadales</taxon>
        <taxon>Alteromonadaceae</taxon>
        <taxon>Alkalimarinus</taxon>
    </lineage>
</organism>
<dbReference type="RefSeq" id="WP_265046285.1">
    <property type="nucleotide sequence ID" value="NZ_CP100390.1"/>
</dbReference>
<dbReference type="Pfam" id="PF09994">
    <property type="entry name" value="T6SS_Tle1-like_cat"/>
    <property type="match status" value="1"/>
</dbReference>
<keyword evidence="3" id="KW-1185">Reference proteome</keyword>
<dbReference type="InterPro" id="IPR018712">
    <property type="entry name" value="Tle1-like_cat"/>
</dbReference>
<protein>
    <submittedName>
        <fullName evidence="2">DUF2235 domain-containing protein</fullName>
    </submittedName>
</protein>
<evidence type="ECO:0000313" key="2">
    <source>
        <dbReference type="EMBL" id="UZE94792.1"/>
    </source>
</evidence>
<dbReference type="PANTHER" id="PTHR33840:SF1">
    <property type="entry name" value="TLE1 PHOSPHOLIPASE DOMAIN-CONTAINING PROTEIN"/>
    <property type="match status" value="1"/>
</dbReference>
<dbReference type="PANTHER" id="PTHR33840">
    <property type="match status" value="1"/>
</dbReference>